<keyword evidence="12 17" id="KW-0238">DNA-binding</keyword>
<dbReference type="InterPro" id="IPR013815">
    <property type="entry name" value="ATP_grasp_subdomain_1"/>
</dbReference>
<dbReference type="Pfam" id="PF17755">
    <property type="entry name" value="UvrA_DNA-bind"/>
    <property type="match status" value="1"/>
</dbReference>
<sequence>MADRLIIRGAREHNLRDVSLDLPRDALIVFTGLSGSGKSSLAFDTIFAEGQRRYVESLSSYARQFLGQMDKPDVDFIEGLSPAVSIDQKSTSRNPRSTVGTITEVYDYLRLLFARIGEPHCPVCGERISKQSPQQIVDRVLAMAEGTRFMVLAPVVRGRKGEYVDLFAELQAKGYARARVDGVVHPLTEPPKLKKQEKHTIEVVIDRLSVKASAKQRLTDSVEAALGLSGGLVLLDFVDLAEDHPDRERRYSEHLACPNDHPLAIEDLEPRVFSFNAPYGACPECTGLGTKKEVDAELIVPDPERTLREGAIQPWATGHNLEYFLRLLEALGESQHFDIDTPWRALPSRAQKTILHGSDDQVHVRYRNKYGRERSYYTGFEGVVQWIERRHTDTESEWSREKYEGYMRDVPCGACGGTRLKPEVLAVTLAGRSIAEVCNLSVGEAAELLAGIELTDRQKMIAERVLKEINARLKFLLDVGLDYLSLDRAAGTLSGGEAQRIRLATQIGSGLVGVLYVLDEPSIGLHQRDNHRLIETLIRLRGLGNTLIVVEHDEDTIRVADWIVDIGPGAGEHGGKIVHSGSVPALLENPESVTGAYLSGRKSIPTPKQRRPQTPDRELVVHGAREHNLRNLTVAFPLGQLIAVTGVSGSGKSTLVNDILYAVLANQINGARLVPGRHTRVTGLEHVDKVVGVDQSPIGRTPRSNPATYTGVWDHVRKLFAETTEAKVRGYGPGRFSFNVKGGRCEACSGDGTIKIEMNFLPDVYVPCEVCKGARYNRETLEVHYKGKTVSDVLEMPIEEAAEFFSAIPAIHRHLKTLVDVGLGYVRLGQPAPTLSGGEAQRVKLASELQKRSTGRTVYVLDEPTTGLHFEDIRKLLMVLEGLVDKGNTVITIEHNLDVIKTADWLIDMGPEGGHRGGLVLATGTPEEVAEVAESHTGQFLRQVLKLDGEAKGAAAATTRAAKANGTAATRSRARKVPAGAR</sequence>
<evidence type="ECO:0000313" key="20">
    <source>
        <dbReference type="EMBL" id="GAA4577323.1"/>
    </source>
</evidence>
<keyword evidence="9 17" id="KW-0862">Zinc</keyword>
<evidence type="ECO:0000256" key="8">
    <source>
        <dbReference type="ARBA" id="ARBA00022771"/>
    </source>
</evidence>
<evidence type="ECO:0000256" key="14">
    <source>
        <dbReference type="ARBA" id="ARBA00038000"/>
    </source>
</evidence>
<dbReference type="InterPro" id="IPR004602">
    <property type="entry name" value="UvrA"/>
</dbReference>
<dbReference type="HAMAP" id="MF_00205">
    <property type="entry name" value="UvrA"/>
    <property type="match status" value="1"/>
</dbReference>
<keyword evidence="6 17" id="KW-0227">DNA damage</keyword>
<keyword evidence="10 17" id="KW-0067">ATP-binding</keyword>
<evidence type="ECO:0000256" key="15">
    <source>
        <dbReference type="ARBA" id="ARBA00039316"/>
    </source>
</evidence>
<dbReference type="PANTHER" id="PTHR43152:SF3">
    <property type="entry name" value="UVRABC SYSTEM PROTEIN A"/>
    <property type="match status" value="1"/>
</dbReference>
<evidence type="ECO:0000256" key="17">
    <source>
        <dbReference type="HAMAP-Rule" id="MF_00205"/>
    </source>
</evidence>
<gene>
    <name evidence="17 20" type="primary">uvrA</name>
    <name evidence="20" type="ORF">GCM10023176_50580</name>
</gene>
<evidence type="ECO:0000256" key="11">
    <source>
        <dbReference type="ARBA" id="ARBA00022881"/>
    </source>
</evidence>
<dbReference type="SMART" id="SM00382">
    <property type="entry name" value="AAA"/>
    <property type="match status" value="1"/>
</dbReference>
<feature type="region of interest" description="Disordered" evidence="18">
    <location>
        <begin position="958"/>
        <end position="982"/>
    </location>
</feature>
<dbReference type="Gene3D" id="1.10.8.280">
    <property type="entry name" value="ABC transporter ATPase domain-like"/>
    <property type="match status" value="1"/>
</dbReference>
<keyword evidence="11 17" id="KW-0267">Excision nuclease</keyword>
<dbReference type="Proteomes" id="UP001500307">
    <property type="component" value="Unassembled WGS sequence"/>
</dbReference>
<feature type="compositionally biased region" description="Low complexity" evidence="18">
    <location>
        <begin position="958"/>
        <end position="971"/>
    </location>
</feature>
<dbReference type="RefSeq" id="WP_346123511.1">
    <property type="nucleotide sequence ID" value="NZ_BAABGU010000035.1"/>
</dbReference>
<evidence type="ECO:0000256" key="13">
    <source>
        <dbReference type="ARBA" id="ARBA00023204"/>
    </source>
</evidence>
<comment type="function">
    <text evidence="17">The UvrABC repair system catalyzes the recognition and processing of DNA lesions. UvrA is an ATPase and a DNA-binding protein. A damage recognition complex composed of 2 UvrA and 2 UvrB subunits scans DNA for abnormalities. When the presence of a lesion has been verified by UvrB, the UvrA molecules dissociate.</text>
</comment>
<feature type="binding site" evidence="17">
    <location>
        <begin position="32"/>
        <end position="39"/>
    </location>
    <ligand>
        <name>ATP</name>
        <dbReference type="ChEBI" id="CHEBI:30616"/>
    </ligand>
</feature>
<keyword evidence="21" id="KW-1185">Reference proteome</keyword>
<comment type="subcellular location">
    <subcellularLocation>
        <location evidence="1 17">Cytoplasm</location>
    </subcellularLocation>
</comment>
<dbReference type="PROSITE" id="PS50893">
    <property type="entry name" value="ABC_TRANSPORTER_2"/>
    <property type="match status" value="1"/>
</dbReference>
<evidence type="ECO:0000256" key="9">
    <source>
        <dbReference type="ARBA" id="ARBA00022833"/>
    </source>
</evidence>
<evidence type="ECO:0000256" key="5">
    <source>
        <dbReference type="ARBA" id="ARBA00022741"/>
    </source>
</evidence>
<accession>A0ABP8T020</accession>
<evidence type="ECO:0000313" key="21">
    <source>
        <dbReference type="Proteomes" id="UP001500307"/>
    </source>
</evidence>
<keyword evidence="17" id="KW-0742">SOS response</keyword>
<evidence type="ECO:0000256" key="16">
    <source>
        <dbReference type="ARBA" id="ARBA00042156"/>
    </source>
</evidence>
<dbReference type="InterPro" id="IPR003439">
    <property type="entry name" value="ABC_transporter-like_ATP-bd"/>
</dbReference>
<comment type="caution">
    <text evidence="17">Lacks conserved residue(s) required for the propagation of feature annotation.</text>
</comment>
<evidence type="ECO:0000256" key="7">
    <source>
        <dbReference type="ARBA" id="ARBA00022769"/>
    </source>
</evidence>
<dbReference type="InterPro" id="IPR003593">
    <property type="entry name" value="AAA+_ATPase"/>
</dbReference>
<evidence type="ECO:0000256" key="10">
    <source>
        <dbReference type="ARBA" id="ARBA00022840"/>
    </source>
</evidence>
<reference evidence="21" key="1">
    <citation type="journal article" date="2019" name="Int. J. Syst. Evol. Microbiol.">
        <title>The Global Catalogue of Microorganisms (GCM) 10K type strain sequencing project: providing services to taxonomists for standard genome sequencing and annotation.</title>
        <authorList>
            <consortium name="The Broad Institute Genomics Platform"/>
            <consortium name="The Broad Institute Genome Sequencing Center for Infectious Disease"/>
            <person name="Wu L."/>
            <person name="Ma J."/>
        </authorList>
    </citation>
    <scope>NUCLEOTIDE SEQUENCE [LARGE SCALE GENOMIC DNA]</scope>
    <source>
        <strain evidence="21">JCM 3175</strain>
    </source>
</reference>
<evidence type="ECO:0000256" key="18">
    <source>
        <dbReference type="SAM" id="MobiDB-lite"/>
    </source>
</evidence>
<keyword evidence="4 17" id="KW-0677">Repeat</keyword>
<keyword evidence="8 17" id="KW-0863">Zinc-finger</keyword>
<dbReference type="CDD" id="cd03270">
    <property type="entry name" value="ABC_UvrA_I"/>
    <property type="match status" value="1"/>
</dbReference>
<keyword evidence="5 17" id="KW-0547">Nucleotide-binding</keyword>
<dbReference type="SUPFAM" id="SSF52540">
    <property type="entry name" value="P-loop containing nucleoside triphosphate hydrolases"/>
    <property type="match status" value="2"/>
</dbReference>
<evidence type="ECO:0000256" key="3">
    <source>
        <dbReference type="ARBA" id="ARBA00022723"/>
    </source>
</evidence>
<dbReference type="EMBL" id="BAABGU010000035">
    <property type="protein sequence ID" value="GAA4577323.1"/>
    <property type="molecule type" value="Genomic_DNA"/>
</dbReference>
<feature type="zinc finger region" description="C4-type" evidence="17">
    <location>
        <begin position="745"/>
        <end position="771"/>
    </location>
</feature>
<dbReference type="PROSITE" id="PS00211">
    <property type="entry name" value="ABC_TRANSPORTER_1"/>
    <property type="match status" value="2"/>
</dbReference>
<proteinExistence type="inferred from homology"/>
<dbReference type="Pfam" id="PF17760">
    <property type="entry name" value="UvrA_inter"/>
    <property type="match status" value="1"/>
</dbReference>
<dbReference type="InterPro" id="IPR017871">
    <property type="entry name" value="ABC_transporter-like_CS"/>
</dbReference>
<evidence type="ECO:0000259" key="19">
    <source>
        <dbReference type="PROSITE" id="PS50893"/>
    </source>
</evidence>
<evidence type="ECO:0000256" key="4">
    <source>
        <dbReference type="ARBA" id="ARBA00022737"/>
    </source>
</evidence>
<dbReference type="InterPro" id="IPR041552">
    <property type="entry name" value="UvrA_DNA-bd"/>
</dbReference>
<dbReference type="CDD" id="cd03271">
    <property type="entry name" value="ABC_UvrA_II"/>
    <property type="match status" value="1"/>
</dbReference>
<keyword evidence="7 17" id="KW-0228">DNA excision</keyword>
<dbReference type="InterPro" id="IPR027417">
    <property type="entry name" value="P-loop_NTPase"/>
</dbReference>
<keyword evidence="3 17" id="KW-0479">Metal-binding</keyword>
<evidence type="ECO:0000256" key="6">
    <source>
        <dbReference type="ARBA" id="ARBA00022763"/>
    </source>
</evidence>
<dbReference type="NCBIfam" id="NF001503">
    <property type="entry name" value="PRK00349.1"/>
    <property type="match status" value="1"/>
</dbReference>
<dbReference type="Gene3D" id="1.20.1580.10">
    <property type="entry name" value="ABC transporter ATPase like domain"/>
    <property type="match status" value="2"/>
</dbReference>
<keyword evidence="13 17" id="KW-0234">DNA repair</keyword>
<dbReference type="Gene3D" id="3.40.50.300">
    <property type="entry name" value="P-loop containing nucleotide triphosphate hydrolases"/>
    <property type="match status" value="2"/>
</dbReference>
<dbReference type="PANTHER" id="PTHR43152">
    <property type="entry name" value="UVRABC SYSTEM PROTEIN A"/>
    <property type="match status" value="1"/>
</dbReference>
<feature type="domain" description="ABC transporter" evidence="19">
    <location>
        <begin position="614"/>
        <end position="942"/>
    </location>
</feature>
<evidence type="ECO:0000256" key="2">
    <source>
        <dbReference type="ARBA" id="ARBA00022490"/>
    </source>
</evidence>
<protein>
    <recommendedName>
        <fullName evidence="15 17">UvrABC system protein A</fullName>
        <shortName evidence="17">UvrA protein</shortName>
    </recommendedName>
    <alternativeName>
        <fullName evidence="16 17">Excinuclease ABC subunit A</fullName>
    </alternativeName>
</protein>
<evidence type="ECO:0000256" key="12">
    <source>
        <dbReference type="ARBA" id="ARBA00023125"/>
    </source>
</evidence>
<comment type="caution">
    <text evidence="20">The sequence shown here is derived from an EMBL/GenBank/DDBJ whole genome shotgun (WGS) entry which is preliminary data.</text>
</comment>
<dbReference type="NCBIfam" id="TIGR00630">
    <property type="entry name" value="uvra"/>
    <property type="match status" value="1"/>
</dbReference>
<evidence type="ECO:0000256" key="1">
    <source>
        <dbReference type="ARBA" id="ARBA00004496"/>
    </source>
</evidence>
<comment type="subunit">
    <text evidence="17">Forms a heterotetramer with UvrB during the search for lesions.</text>
</comment>
<comment type="similarity">
    <text evidence="14 17">Belongs to the ABC transporter superfamily. UvrA family.</text>
</comment>
<organism evidence="20 21">
    <name type="scientific">Micromonospora coerulea</name>
    <dbReference type="NCBI Taxonomy" id="47856"/>
    <lineage>
        <taxon>Bacteria</taxon>
        <taxon>Bacillati</taxon>
        <taxon>Actinomycetota</taxon>
        <taxon>Actinomycetes</taxon>
        <taxon>Micromonosporales</taxon>
        <taxon>Micromonosporaceae</taxon>
        <taxon>Micromonospora</taxon>
    </lineage>
</organism>
<dbReference type="Gene3D" id="3.30.1490.20">
    <property type="entry name" value="ATP-grasp fold, A domain"/>
    <property type="match status" value="1"/>
</dbReference>
<keyword evidence="2 17" id="KW-0963">Cytoplasm</keyword>
<dbReference type="InterPro" id="IPR041102">
    <property type="entry name" value="UvrA_inter"/>
</dbReference>
<name>A0ABP8T020_9ACTN</name>
<feature type="binding site" evidence="17">
    <location>
        <begin position="646"/>
        <end position="653"/>
    </location>
    <ligand>
        <name>ATP</name>
        <dbReference type="ChEBI" id="CHEBI:30616"/>
    </ligand>
</feature>